<dbReference type="PROSITE" id="PS51462">
    <property type="entry name" value="NUDIX"/>
    <property type="match status" value="1"/>
</dbReference>
<dbReference type="GO" id="GO:0006167">
    <property type="term" value="P:AMP biosynthetic process"/>
    <property type="evidence" value="ECO:0007669"/>
    <property type="project" value="TreeGrafter"/>
</dbReference>
<evidence type="ECO:0000256" key="2">
    <source>
        <dbReference type="ARBA" id="ARBA00018911"/>
    </source>
</evidence>
<dbReference type="Pfam" id="PF00293">
    <property type="entry name" value="NUDIX"/>
    <property type="match status" value="1"/>
</dbReference>
<dbReference type="Proteomes" id="UP000324832">
    <property type="component" value="Unassembled WGS sequence"/>
</dbReference>
<keyword evidence="8" id="KW-1185">Reference proteome</keyword>
<dbReference type="AlphaFoldDB" id="A0A5E4Q637"/>
<dbReference type="Gene3D" id="3.90.79.10">
    <property type="entry name" value="Nucleoside Triphosphate Pyrophosphohydrolase"/>
    <property type="match status" value="1"/>
</dbReference>
<evidence type="ECO:0000256" key="5">
    <source>
        <dbReference type="ARBA" id="ARBA00032644"/>
    </source>
</evidence>
<dbReference type="PROSITE" id="PS00893">
    <property type="entry name" value="NUDIX_BOX"/>
    <property type="match status" value="1"/>
</dbReference>
<dbReference type="PRINTS" id="PR01405">
    <property type="entry name" value="TETRPHPHTASE"/>
</dbReference>
<dbReference type="InterPro" id="IPR003565">
    <property type="entry name" value="Tetra_PHTase"/>
</dbReference>
<dbReference type="InterPro" id="IPR020084">
    <property type="entry name" value="NUDIX_hydrolase_CS"/>
</dbReference>
<dbReference type="PANTHER" id="PTHR21340:SF0">
    <property type="entry name" value="BIS(5'-NUCLEOSYL)-TETRAPHOSPHATASE [ASYMMETRICAL]"/>
    <property type="match status" value="1"/>
</dbReference>
<evidence type="ECO:0000259" key="6">
    <source>
        <dbReference type="PROSITE" id="PS51462"/>
    </source>
</evidence>
<evidence type="ECO:0000313" key="8">
    <source>
        <dbReference type="Proteomes" id="UP000324832"/>
    </source>
</evidence>
<dbReference type="CDD" id="cd03428">
    <property type="entry name" value="NUDIX_Ap4A_Nudt2"/>
    <property type="match status" value="1"/>
</dbReference>
<dbReference type="GO" id="GO:0006754">
    <property type="term" value="P:ATP biosynthetic process"/>
    <property type="evidence" value="ECO:0007669"/>
    <property type="project" value="TreeGrafter"/>
</dbReference>
<feature type="domain" description="Nudix hydrolase" evidence="6">
    <location>
        <begin position="1"/>
        <end position="104"/>
    </location>
</feature>
<evidence type="ECO:0000256" key="1">
    <source>
        <dbReference type="ARBA" id="ARBA00005582"/>
    </source>
</evidence>
<evidence type="ECO:0000256" key="3">
    <source>
        <dbReference type="ARBA" id="ARBA00022741"/>
    </source>
</evidence>
<reference evidence="7 8" key="1">
    <citation type="submission" date="2017-07" db="EMBL/GenBank/DDBJ databases">
        <authorList>
            <person name="Talla V."/>
            <person name="Backstrom N."/>
        </authorList>
    </citation>
    <scope>NUCLEOTIDE SEQUENCE [LARGE SCALE GENOMIC DNA]</scope>
</reference>
<dbReference type="SUPFAM" id="SSF55811">
    <property type="entry name" value="Nudix"/>
    <property type="match status" value="1"/>
</dbReference>
<dbReference type="EMBL" id="FZQP02001404">
    <property type="protein sequence ID" value="VVC92759.1"/>
    <property type="molecule type" value="Genomic_DNA"/>
</dbReference>
<dbReference type="InterPro" id="IPR000086">
    <property type="entry name" value="NUDIX_hydrolase_dom"/>
</dbReference>
<gene>
    <name evidence="7" type="ORF">LSINAPIS_LOCUS5118</name>
</gene>
<keyword evidence="3" id="KW-0547">Nucleotide-binding</keyword>
<comment type="similarity">
    <text evidence="1">Belongs to the Nudix hydrolase family.</text>
</comment>
<dbReference type="InterPro" id="IPR051325">
    <property type="entry name" value="Nudix_hydrolase_domain"/>
</dbReference>
<dbReference type="GO" id="GO:0004081">
    <property type="term" value="F:bis(5'-nucleosyl)-tetraphosphatase (asymmetrical) activity"/>
    <property type="evidence" value="ECO:0007669"/>
    <property type="project" value="TreeGrafter"/>
</dbReference>
<dbReference type="InterPro" id="IPR015797">
    <property type="entry name" value="NUDIX_hydrolase-like_dom_sf"/>
</dbReference>
<evidence type="ECO:0000313" key="7">
    <source>
        <dbReference type="EMBL" id="VVC92759.1"/>
    </source>
</evidence>
<name>A0A5E4Q637_9NEOP</name>
<accession>A0A5E4Q637</accession>
<sequence length="117" mass="13612">MYVTHILGHVDPGESDWETALRETEEEAGLCEKDLEIHKNLNKTLSYNVNEKPKEVVYWLAKLKNPNTAVKLSDEHQDFKWLPLQQAQEISGFEDMKILLSEFHEYAIKLEGNKNVE</sequence>
<keyword evidence="4" id="KW-0378">Hydrolase</keyword>
<organism evidence="7 8">
    <name type="scientific">Leptidea sinapis</name>
    <dbReference type="NCBI Taxonomy" id="189913"/>
    <lineage>
        <taxon>Eukaryota</taxon>
        <taxon>Metazoa</taxon>
        <taxon>Ecdysozoa</taxon>
        <taxon>Arthropoda</taxon>
        <taxon>Hexapoda</taxon>
        <taxon>Insecta</taxon>
        <taxon>Pterygota</taxon>
        <taxon>Neoptera</taxon>
        <taxon>Endopterygota</taxon>
        <taxon>Lepidoptera</taxon>
        <taxon>Glossata</taxon>
        <taxon>Ditrysia</taxon>
        <taxon>Papilionoidea</taxon>
        <taxon>Pieridae</taxon>
        <taxon>Dismorphiinae</taxon>
        <taxon>Leptidea</taxon>
    </lineage>
</organism>
<dbReference type="GO" id="GO:0000166">
    <property type="term" value="F:nucleotide binding"/>
    <property type="evidence" value="ECO:0007669"/>
    <property type="project" value="UniProtKB-KW"/>
</dbReference>
<evidence type="ECO:0000256" key="4">
    <source>
        <dbReference type="ARBA" id="ARBA00022801"/>
    </source>
</evidence>
<dbReference type="PANTHER" id="PTHR21340">
    <property type="entry name" value="DIADENOSINE 5,5-P1,P4-TETRAPHOSPHATE PYROPHOSPHOHYDROLASE MUTT"/>
    <property type="match status" value="1"/>
</dbReference>
<protein>
    <recommendedName>
        <fullName evidence="2">Bis(5'-nucleosyl)-tetraphosphatase [asymmetrical]</fullName>
    </recommendedName>
    <alternativeName>
        <fullName evidence="5">Diadenosine 5',5'''-P1,P4-tetraphosphate asymmetrical hydrolase</fullName>
    </alternativeName>
</protein>
<proteinExistence type="inferred from homology"/>